<feature type="compositionally biased region" description="Low complexity" evidence="2">
    <location>
        <begin position="2210"/>
        <end position="2253"/>
    </location>
</feature>
<keyword evidence="1" id="KW-0175">Coiled coil</keyword>
<feature type="compositionally biased region" description="Pro residues" evidence="2">
    <location>
        <begin position="264"/>
        <end position="288"/>
    </location>
</feature>
<feature type="compositionally biased region" description="Basic residues" evidence="2">
    <location>
        <begin position="2545"/>
        <end position="2557"/>
    </location>
</feature>
<sequence length="3026" mass="322619">MYGPPPPIPQVVYGPPPKGKGGSGGGKGFGGKGFGGKGGSGGKGKGGGGYGPPPPLPKPSYGPPPKAPKASYGPPPKAPKPSYGPPPKAPKASYGPPPKASYGPPPPPQPSYGIPEVVASGYGDPKPIDVIIQQQPGNNYGPPPLPPTGNYGPPPPPPPPGGNYGPPPPPPNDNYGPPPPPPSDNYGAPPPPPVDNYGAPPPPPSDNYGAPPPLPSNNYGAPPPLPSNNYGAPPELPPAPTNNYNAPPPPPPPPQPINTYQAPQAPPPLFPAPAPVDNYAPPPPPLFSNPPQSLDSSAAPQETYGVPVPAPSGPPPSGSFFPPSSPIAPQPSPDYNRPLPTEPDCTACDTFPWVPVELPQVPVGPPTSVPELIPVLTEGPREVNPPATIPIYSPGSETDLNIDVRIVAGEEELITQAIQPSEELTTVTQDEGYEPLFIIDGSVSEGERDPRVMEDEALVTLQTITDVPEDPPATYYTPEDETPTFIIVEDETFTPSSGSFDSLSDIRTNDFNQVVIGDVVNTGAPVTFTEERSSQQTTTTTSVDFGRLDRLLSLPTTTTIPSTPENTPMTALTHSASDTPTPPPPPPSSSFPPTLTDDLLTPTRFVSDPFTKSSQLSGDSQSPSLTTPSSEDPPRVPTHSTTAAGGLLIDPTPTSANPSSSSPSIFLQEIENFDSRLLLPFLAQLPSPALLQQVKNSNGPFLELESLEEVDGVAIAALSQLKTFIPTATTTTTNTTNTTQSVLPDDIPPSNTDALTSLDVRNDNKVIIIAEEMQDTNVPLFVASQTPVTIGDVTVLLENNEATEIILENNEAITENRESLEQQLMEDNETREVLFIENQTTKPLVEDNQAFEVFGKLQDETSEILLENEPENIEDMTENKQITDMIDTNQTTELLMGNNQASDILMDDDSEPSIANQNNTKSNQNLPPLSTEVTMKDSNNISVPLELPLRRPFPPALSPPDFPVPSIPLPRDSQNIFINNFISAHRIPQLSSVLVLGPGNAGDMFLLNQATPTLAPVAHVSSPSRSSPDQHTFEQSVGKHSPDFELDDADLNIRPTLGENNINMLHNEEFNPSSPRPSVISPDFFPSTPMNDIKKEMTMLNILDDDLLTQTSTLPTSTTTTTTTIITTDIPEFEFTSRVVSPPAIDHLLPLSRFVSQLPRGEGDSDITIETRPPVMFSSVPSPSADQSFKDSVEPIIQFKRPTTFLNPVVNNLKSPQVTLSSSPQLANQIEETISPGSETFSVHQFLSSEIPGEDLPQGEILPLAIDNENDEISVLSDDRMTSFSLKDIFDSFSHQLGGNKNFLLPSPIKQTNLVGAASPFSTTVQREQFSDQFTNVQQENHQVSDEFNSFPQQDFTDQFSSFQGESQQALNQFTNIQLQNQQESDEFSSLQRDSQQVSHQASNFPLQNQQISEQSSPFPPENQHHSNKMISLSGEPSVHQSSPPLPMMQHITKITGGPASAFVDASLVEELLSSLSSSSSSSMESVNGATGVLQGTFPVLNVPNVPPQQNRNPATIASLSNVFVPLLLFPMPSHQELQQMMTQQAEQRQDVSQGTDRHQPRPSGISYEEPTIQPDVFTEQQPILLVVEDSSNSVDENQFVVPLVNTASAVGIPVQDPVTSFAQQVTDINGGVVSVGEPVFLRESTGQALQGGGEVVSVSDPQFLSVSPPQVLSLSEPQFSVSQPQVQEVYSDGSQTTGSQPSAPAAVIPATLQVTNNFPVLPQPSPTYTQVNLRAEDEGGAIQVIAAPVLTSQDIDEELRVINSGTPQFIRQSEGGAGQSSILSLSDPQLVSVSQPQSVSVSQPVILSVDSGESLEDVSDSLVSGIQSAQLTRFVPNVQGLDFLSGGSSDFGDGGIPLPVFQSSSQGQSGPSQVVSVSDSQVQSVGQLQTVSVSQPQITAAQLSQTSVQSDSGVRFIDDGSSVSAGVSLFQTSSQGQPGESQFISVSDPQVQSVGEPLSLSVSQPQITQARFEGGAHGGSSIVPGVPLFQTSSQESQVTSVNEAELSHSSVQSDFQSSSGGRFIDEESSVSAGVPLFQSSSQGQPGQSQFVSVSNSQVESVGQPQTLLISEPQVTGVSDTQPIVRANVEQFYQQVGAAETQDFSSISHESGSSVLPGNFIGSHTPSDQHQSQTSGDSQVTNNFRFGVSSPVSSVVLGNLVSSVTRLPAHQFDNSNEDLDHDSQEHSIGSSILPGNLVGSVQGLQGQTGSGFSSTRPRASSSSSDGFVSESQQQGTISQSQLLQSTFSSSPSQENIGIPLLPKVNTPDMGSLPLADSSSPQFSSSSPSFPPFSGDLEPIDVPANELSPGGQPSQDFNGEEPLLGIDVRNQGQTQQNQQNYIAPSGGSSGVILHTADQQLEATTNTAKNPNHSQVSNSVHSHTSSTNTKKGGRFGFTRRDPPTRRPNLRTFQPLSNEESSFQYSAPGQRVLVSLGARARRQRPRFSSFTAESTDSVRPTRGALRTSGVNSANSFITKEKDWTPQQDNIKSSQGREKQQQPNTDTNNISASGNITLELPTDNSITISTTTTTTTTTEKPNGPVRIRPITRFRPIPRRRPGSLSRQRGTRKFRQNVSLYLSDKEQTSASDENTYSTTDGDIAQAEPGPQEEQEGEKEEEEEEEEVAAVDENSGEGTHEESDQHSSGSGKSLSGGSSSQRNNGFVFPQRRDSFLPFGTRLSNQRRKAPLTNPSIGDPSITSSPSPSLPSTPPTNTRDVTTIPPPLAETTTTTTTITTTDPQPPVLSISPSPPPSPSLFVTPTPQLSSTTTDSTRQQSRLSSQNSAFSTPTKPQQQQQRVQESGNIEGRGKALSSSSSSATPATFKMVSVVAPTNVVPPLGIPMVVAPVRSTLSQLSSPGPVAKPYQYLIPPAISFDPVPTQPPRLQQVIPLQVLTNNINEMKRKLVMSLQPLQSQSSRSSSNSNNTAGRGSRPRPSLLPLQSLKSSSTSSVNNNVQRGGRGRQLLSPNRQTTLPTPRTSNTRPISRVVQSPVSDEYIKSFPEVAAPEGFPGEDPEEDTIREAIFELQRIN</sequence>
<proteinExistence type="predicted"/>
<evidence type="ECO:0000313" key="3">
    <source>
        <dbReference type="EMBL" id="KAK4296568.1"/>
    </source>
</evidence>
<feature type="compositionally biased region" description="Polar residues" evidence="2">
    <location>
        <begin position="569"/>
        <end position="578"/>
    </location>
</feature>
<feature type="region of interest" description="Disordered" evidence="2">
    <location>
        <begin position="1539"/>
        <end position="1570"/>
    </location>
</feature>
<feature type="compositionally biased region" description="Polar residues" evidence="2">
    <location>
        <begin position="2408"/>
        <end position="2421"/>
    </location>
</feature>
<feature type="compositionally biased region" description="Pro residues" evidence="2">
    <location>
        <begin position="51"/>
        <end position="110"/>
    </location>
</feature>
<feature type="region of interest" description="Disordered" evidence="2">
    <location>
        <begin position="2364"/>
        <end position="2421"/>
    </location>
</feature>
<evidence type="ECO:0000256" key="2">
    <source>
        <dbReference type="SAM" id="MobiDB-lite"/>
    </source>
</evidence>
<feature type="region of interest" description="Disordered" evidence="2">
    <location>
        <begin position="2437"/>
        <end position="2815"/>
    </location>
</feature>
<feature type="compositionally biased region" description="Polar residues" evidence="2">
    <location>
        <begin position="2779"/>
        <end position="2799"/>
    </location>
</feature>
<feature type="compositionally biased region" description="Polar residues" evidence="2">
    <location>
        <begin position="2583"/>
        <end position="2595"/>
    </location>
</feature>
<feature type="region of interest" description="Disordered" evidence="2">
    <location>
        <begin position="1"/>
        <end position="336"/>
    </location>
</feature>
<dbReference type="PANTHER" id="PTHR48125:SF12">
    <property type="entry name" value="AT HOOK TRANSCRIPTION FACTOR FAMILY-RELATED"/>
    <property type="match status" value="1"/>
</dbReference>
<feature type="compositionally biased region" description="Gly residues" evidence="2">
    <location>
        <begin position="19"/>
        <end position="50"/>
    </location>
</feature>
<evidence type="ECO:0000313" key="4">
    <source>
        <dbReference type="Proteomes" id="UP001292094"/>
    </source>
</evidence>
<feature type="compositionally biased region" description="Polar residues" evidence="2">
    <location>
        <begin position="2961"/>
        <end position="2981"/>
    </location>
</feature>
<feature type="compositionally biased region" description="Low complexity" evidence="2">
    <location>
        <begin position="2722"/>
        <end position="2744"/>
    </location>
</feature>
<feature type="compositionally biased region" description="Low complexity" evidence="2">
    <location>
        <begin position="2688"/>
        <end position="2700"/>
    </location>
</feature>
<feature type="region of interest" description="Disordered" evidence="2">
    <location>
        <begin position="527"/>
        <end position="546"/>
    </location>
</feature>
<feature type="compositionally biased region" description="Pro residues" evidence="2">
    <location>
        <begin position="141"/>
        <end position="226"/>
    </location>
</feature>
<feature type="compositionally biased region" description="Polar residues" evidence="2">
    <location>
        <begin position="2481"/>
        <end position="2490"/>
    </location>
</feature>
<feature type="compositionally biased region" description="Polar residues" evidence="2">
    <location>
        <begin position="2497"/>
        <end position="2512"/>
    </location>
</feature>
<feature type="compositionally biased region" description="Pro residues" evidence="2">
    <location>
        <begin position="1"/>
        <end position="18"/>
    </location>
</feature>
<feature type="compositionally biased region" description="Pro residues" evidence="2">
    <location>
        <begin position="580"/>
        <end position="590"/>
    </location>
</feature>
<feature type="region of interest" description="Disordered" evidence="2">
    <location>
        <begin position="2103"/>
        <end position="2142"/>
    </location>
</feature>
<feature type="region of interest" description="Disordered" evidence="2">
    <location>
        <begin position="554"/>
        <end position="663"/>
    </location>
</feature>
<feature type="compositionally biased region" description="Pro residues" evidence="2">
    <location>
        <begin position="234"/>
        <end position="256"/>
    </location>
</feature>
<feature type="region of interest" description="Disordered" evidence="2">
    <location>
        <begin position="2906"/>
        <end position="2981"/>
    </location>
</feature>
<comment type="caution">
    <text evidence="3">The sequence shown here is derived from an EMBL/GenBank/DDBJ whole genome shotgun (WGS) entry which is preliminary data.</text>
</comment>
<feature type="compositionally biased region" description="Low complexity" evidence="2">
    <location>
        <begin position="613"/>
        <end position="625"/>
    </location>
</feature>
<protein>
    <submittedName>
        <fullName evidence="3">Uncharacterized protein</fullName>
    </submittedName>
</protein>
<feature type="compositionally biased region" description="Pro residues" evidence="2">
    <location>
        <begin position="308"/>
        <end position="332"/>
    </location>
</feature>
<feature type="compositionally biased region" description="Low complexity" evidence="2">
    <location>
        <begin position="2906"/>
        <end position="2946"/>
    </location>
</feature>
<dbReference type="PANTHER" id="PTHR48125">
    <property type="entry name" value="LP07818P1"/>
    <property type="match status" value="1"/>
</dbReference>
<feature type="compositionally biased region" description="Low complexity" evidence="2">
    <location>
        <begin position="555"/>
        <end position="568"/>
    </location>
</feature>
<dbReference type="EMBL" id="JAWZYT010003831">
    <property type="protein sequence ID" value="KAK4296568.1"/>
    <property type="molecule type" value="Genomic_DNA"/>
</dbReference>
<feature type="compositionally biased region" description="Acidic residues" evidence="2">
    <location>
        <begin position="2605"/>
        <end position="2624"/>
    </location>
</feature>
<feature type="compositionally biased region" description="Polar residues" evidence="2">
    <location>
        <begin position="913"/>
        <end position="931"/>
    </location>
</feature>
<organism evidence="3 4">
    <name type="scientific">Petrolisthes manimaculis</name>
    <dbReference type="NCBI Taxonomy" id="1843537"/>
    <lineage>
        <taxon>Eukaryota</taxon>
        <taxon>Metazoa</taxon>
        <taxon>Ecdysozoa</taxon>
        <taxon>Arthropoda</taxon>
        <taxon>Crustacea</taxon>
        <taxon>Multicrustacea</taxon>
        <taxon>Malacostraca</taxon>
        <taxon>Eumalacostraca</taxon>
        <taxon>Eucarida</taxon>
        <taxon>Decapoda</taxon>
        <taxon>Pleocyemata</taxon>
        <taxon>Anomura</taxon>
        <taxon>Galatheoidea</taxon>
        <taxon>Porcellanidae</taxon>
        <taxon>Petrolisthes</taxon>
    </lineage>
</organism>
<keyword evidence="4" id="KW-1185">Reference proteome</keyword>
<feature type="compositionally biased region" description="Low complexity" evidence="2">
    <location>
        <begin position="651"/>
        <end position="663"/>
    </location>
</feature>
<feature type="region of interest" description="Disordered" evidence="2">
    <location>
        <begin position="1382"/>
        <end position="1443"/>
    </location>
</feature>
<feature type="compositionally biased region" description="Polar residues" evidence="2">
    <location>
        <begin position="1382"/>
        <end position="1417"/>
    </location>
</feature>
<feature type="compositionally biased region" description="Low complexity" evidence="2">
    <location>
        <begin position="2370"/>
        <end position="2387"/>
    </location>
</feature>
<feature type="compositionally biased region" description="Low complexity" evidence="2">
    <location>
        <begin position="2752"/>
        <end position="2778"/>
    </location>
</feature>
<feature type="compositionally biased region" description="Polar residues" evidence="2">
    <location>
        <begin position="1021"/>
        <end position="1035"/>
    </location>
</feature>
<feature type="compositionally biased region" description="Low complexity" evidence="2">
    <location>
        <begin position="2641"/>
        <end position="2654"/>
    </location>
</feature>
<name>A0AAE1TSF9_9EUCA</name>
<reference evidence="3" key="1">
    <citation type="submission" date="2023-11" db="EMBL/GenBank/DDBJ databases">
        <title>Genome assemblies of two species of porcelain crab, Petrolisthes cinctipes and Petrolisthes manimaculis (Anomura: Porcellanidae).</title>
        <authorList>
            <person name="Angst P."/>
        </authorList>
    </citation>
    <scope>NUCLEOTIDE SEQUENCE</scope>
    <source>
        <strain evidence="3">PB745_02</strain>
        <tissue evidence="3">Gill</tissue>
    </source>
</reference>
<feature type="compositionally biased region" description="Low complexity" evidence="2">
    <location>
        <begin position="591"/>
        <end position="603"/>
    </location>
</feature>
<evidence type="ECO:0000256" key="1">
    <source>
        <dbReference type="SAM" id="Coils"/>
    </source>
</evidence>
<feature type="compositionally biased region" description="Polar residues" evidence="2">
    <location>
        <begin position="2465"/>
        <end position="2474"/>
    </location>
</feature>
<dbReference type="Proteomes" id="UP001292094">
    <property type="component" value="Unassembled WGS sequence"/>
</dbReference>
<feature type="region of interest" description="Disordered" evidence="2">
    <location>
        <begin position="909"/>
        <end position="931"/>
    </location>
</feature>
<feature type="region of interest" description="Disordered" evidence="2">
    <location>
        <begin position="2172"/>
        <end position="2321"/>
    </location>
</feature>
<accession>A0AAE1TSF9</accession>
<feature type="region of interest" description="Disordered" evidence="2">
    <location>
        <begin position="1018"/>
        <end position="1046"/>
    </location>
</feature>
<feature type="coiled-coil region" evidence="1">
    <location>
        <begin position="803"/>
        <end position="830"/>
    </location>
</feature>
<feature type="compositionally biased region" description="Low complexity" evidence="2">
    <location>
        <begin position="2521"/>
        <end position="2544"/>
    </location>
</feature>
<feature type="compositionally biased region" description="Polar residues" evidence="2">
    <location>
        <begin position="2443"/>
        <end position="2455"/>
    </location>
</feature>
<feature type="compositionally biased region" description="Low complexity" evidence="2">
    <location>
        <begin position="2277"/>
        <end position="2293"/>
    </location>
</feature>
<gene>
    <name evidence="3" type="ORF">Pmani_030961</name>
</gene>